<dbReference type="InterPro" id="IPR019734">
    <property type="entry name" value="TPR_rpt"/>
</dbReference>
<dbReference type="InterPro" id="IPR006260">
    <property type="entry name" value="TonB/TolA_C"/>
</dbReference>
<gene>
    <name evidence="6" type="ORF">MGWOODY_Hyp2242</name>
</gene>
<keyword evidence="2" id="KW-0812">Transmembrane</keyword>
<proteinExistence type="predicted"/>
<dbReference type="PROSITE" id="PS52015">
    <property type="entry name" value="TONB_CTD"/>
    <property type="match status" value="1"/>
</dbReference>
<reference evidence="6" key="1">
    <citation type="submission" date="2015-10" db="EMBL/GenBank/DDBJ databases">
        <authorList>
            <person name="Gilbert D.G."/>
        </authorList>
    </citation>
    <scope>NUCLEOTIDE SEQUENCE</scope>
</reference>
<dbReference type="NCBIfam" id="TIGR01352">
    <property type="entry name" value="tonB_Cterm"/>
    <property type="match status" value="1"/>
</dbReference>
<organism evidence="6">
    <name type="scientific">hydrothermal vent metagenome</name>
    <dbReference type="NCBI Taxonomy" id="652676"/>
    <lineage>
        <taxon>unclassified sequences</taxon>
        <taxon>metagenomes</taxon>
        <taxon>ecological metagenomes</taxon>
    </lineage>
</organism>
<sequence>MKKTLMAAALIGAVSFFALPASAQSQESLRAELQAALTGNDLDAALDLADRLYNTARAENDAAGAGAAAYSRAEILTAQNAHEDAARAYEQCEDQYRAISAAAQSLQCALRAATSLQSAGKPGNGLDKLQDVARELEDIGQDQSGFAVGVYMALAQATLPPKFHRLEGARSKREKTIAYTNKTMRALEAIGQATSEHYASALMLRGEAQEDMQDYEAAAASYKAFLELYPNLPNASEGVYENARNRYQITQSEMDDSEDDTFTVTGKDGEEIVLTIERKREVRSPRAGKETRLADGASVRAKITLKADGRVEDIEILSSKPNEKYGESFENGVKHWRFIPPKGVSGTDVPPFEYGMIFYVTRRNSAERREMLARETRPVR</sequence>
<evidence type="ECO:0000256" key="2">
    <source>
        <dbReference type="ARBA" id="ARBA00022692"/>
    </source>
</evidence>
<dbReference type="GO" id="GO:0016020">
    <property type="term" value="C:membrane"/>
    <property type="evidence" value="ECO:0007669"/>
    <property type="project" value="UniProtKB-SubCell"/>
</dbReference>
<evidence type="ECO:0000256" key="4">
    <source>
        <dbReference type="ARBA" id="ARBA00023136"/>
    </source>
</evidence>
<dbReference type="SMART" id="SM00028">
    <property type="entry name" value="TPR"/>
    <property type="match status" value="2"/>
</dbReference>
<keyword evidence="4" id="KW-0472">Membrane</keyword>
<evidence type="ECO:0000256" key="3">
    <source>
        <dbReference type="ARBA" id="ARBA00022989"/>
    </source>
</evidence>
<evidence type="ECO:0000313" key="6">
    <source>
        <dbReference type="EMBL" id="CUS57546.1"/>
    </source>
</evidence>
<dbReference type="PROSITE" id="PS50005">
    <property type="entry name" value="TPR"/>
    <property type="match status" value="1"/>
</dbReference>
<accession>A0A161K240</accession>
<dbReference type="GO" id="GO:0055085">
    <property type="term" value="P:transmembrane transport"/>
    <property type="evidence" value="ECO:0007669"/>
    <property type="project" value="InterPro"/>
</dbReference>
<evidence type="ECO:0000256" key="1">
    <source>
        <dbReference type="ARBA" id="ARBA00004167"/>
    </source>
</evidence>
<keyword evidence="3" id="KW-1133">Transmembrane helix</keyword>
<dbReference type="SUPFAM" id="SSF48452">
    <property type="entry name" value="TPR-like"/>
    <property type="match status" value="1"/>
</dbReference>
<dbReference type="SUPFAM" id="SSF74653">
    <property type="entry name" value="TolA/TonB C-terminal domain"/>
    <property type="match status" value="1"/>
</dbReference>
<evidence type="ECO:0000259" key="5">
    <source>
        <dbReference type="PROSITE" id="PS52015"/>
    </source>
</evidence>
<dbReference type="Gene3D" id="3.30.2420.10">
    <property type="entry name" value="TonB"/>
    <property type="match status" value="1"/>
</dbReference>
<protein>
    <recommendedName>
        <fullName evidence="5">TonB C-terminal domain-containing protein</fullName>
    </recommendedName>
</protein>
<dbReference type="EMBL" id="CZQD01000046">
    <property type="protein sequence ID" value="CUS57546.1"/>
    <property type="molecule type" value="Genomic_DNA"/>
</dbReference>
<comment type="subcellular location">
    <subcellularLocation>
        <location evidence="1">Membrane</location>
        <topology evidence="1">Single-pass membrane protein</topology>
    </subcellularLocation>
</comment>
<name>A0A161K240_9ZZZZ</name>
<dbReference type="Gene3D" id="1.25.40.10">
    <property type="entry name" value="Tetratricopeptide repeat domain"/>
    <property type="match status" value="1"/>
</dbReference>
<dbReference type="InterPro" id="IPR037682">
    <property type="entry name" value="TonB_C"/>
</dbReference>
<dbReference type="AlphaFoldDB" id="A0A161K240"/>
<feature type="domain" description="TonB C-terminal" evidence="5">
    <location>
        <begin position="271"/>
        <end position="367"/>
    </location>
</feature>
<dbReference type="InterPro" id="IPR011990">
    <property type="entry name" value="TPR-like_helical_dom_sf"/>
</dbReference>